<comment type="similarity">
    <text evidence="7">Belongs to the mitochondrial carrier (TC 2.A.29) family.</text>
</comment>
<dbReference type="PRINTS" id="PR00926">
    <property type="entry name" value="MITOCARRIER"/>
</dbReference>
<dbReference type="InterPro" id="IPR002067">
    <property type="entry name" value="MCP"/>
</dbReference>
<keyword evidence="2 7" id="KW-0813">Transport</keyword>
<evidence type="ECO:0000256" key="7">
    <source>
        <dbReference type="RuleBase" id="RU000488"/>
    </source>
</evidence>
<dbReference type="Pfam" id="PF00153">
    <property type="entry name" value="Mito_carr"/>
    <property type="match status" value="2"/>
</dbReference>
<keyword evidence="9" id="KW-1185">Reference proteome</keyword>
<accession>A0A176W5H3</accession>
<reference evidence="8" key="1">
    <citation type="submission" date="2016-03" db="EMBL/GenBank/DDBJ databases">
        <title>Mechanisms controlling the formation of the plant cell surface in tip-growing cells are functionally conserved among land plants.</title>
        <authorList>
            <person name="Honkanen S."/>
            <person name="Jones V.A."/>
            <person name="Morieri G."/>
            <person name="Champion C."/>
            <person name="Hetherington A.J."/>
            <person name="Kelly S."/>
            <person name="Saint-Marcoux D."/>
            <person name="Proust H."/>
            <person name="Prescott H."/>
            <person name="Dolan L."/>
        </authorList>
    </citation>
    <scope>NUCLEOTIDE SEQUENCE [LARGE SCALE GENOMIC DNA]</scope>
    <source>
        <tissue evidence="8">Whole gametophyte</tissue>
    </source>
</reference>
<evidence type="ECO:0000256" key="3">
    <source>
        <dbReference type="ARBA" id="ARBA00022692"/>
    </source>
</evidence>
<dbReference type="GO" id="GO:0055085">
    <property type="term" value="P:transmembrane transport"/>
    <property type="evidence" value="ECO:0007669"/>
    <property type="project" value="InterPro"/>
</dbReference>
<keyword evidence="5 6" id="KW-0472">Membrane</keyword>
<name>A0A176W5H3_MARPO</name>
<evidence type="ECO:0000256" key="4">
    <source>
        <dbReference type="ARBA" id="ARBA00022737"/>
    </source>
</evidence>
<evidence type="ECO:0000313" key="8">
    <source>
        <dbReference type="EMBL" id="OAE27456.1"/>
    </source>
</evidence>
<evidence type="ECO:0000256" key="6">
    <source>
        <dbReference type="PROSITE-ProRule" id="PRU00282"/>
    </source>
</evidence>
<dbReference type="Gene3D" id="1.50.40.10">
    <property type="entry name" value="Mitochondrial carrier domain"/>
    <property type="match status" value="1"/>
</dbReference>
<dbReference type="InterPro" id="IPR023395">
    <property type="entry name" value="MCP_dom_sf"/>
</dbReference>
<proteinExistence type="inferred from homology"/>
<dbReference type="PROSITE" id="PS50920">
    <property type="entry name" value="SOLCAR"/>
    <property type="match status" value="1"/>
</dbReference>
<evidence type="ECO:0000256" key="1">
    <source>
        <dbReference type="ARBA" id="ARBA00004141"/>
    </source>
</evidence>
<evidence type="ECO:0000313" key="9">
    <source>
        <dbReference type="Proteomes" id="UP000077202"/>
    </source>
</evidence>
<gene>
    <name evidence="8" type="ORF">AXG93_3911s1380</name>
</gene>
<evidence type="ECO:0000256" key="2">
    <source>
        <dbReference type="ARBA" id="ARBA00022448"/>
    </source>
</evidence>
<comment type="caution">
    <text evidence="8">The sequence shown here is derived from an EMBL/GenBank/DDBJ whole genome shotgun (WGS) entry which is preliminary data.</text>
</comment>
<comment type="subcellular location">
    <subcellularLocation>
        <location evidence="1">Membrane</location>
        <topology evidence="1">Multi-pass membrane protein</topology>
    </subcellularLocation>
</comment>
<dbReference type="AlphaFoldDB" id="A0A176W5H3"/>
<dbReference type="SUPFAM" id="SSF103506">
    <property type="entry name" value="Mitochondrial carrier"/>
    <property type="match status" value="1"/>
</dbReference>
<dbReference type="Proteomes" id="UP000077202">
    <property type="component" value="Unassembled WGS sequence"/>
</dbReference>
<protein>
    <submittedName>
        <fullName evidence="8">Uncharacterized protein</fullName>
    </submittedName>
</protein>
<dbReference type="EMBL" id="LVLJ01001899">
    <property type="protein sequence ID" value="OAE27456.1"/>
    <property type="molecule type" value="Genomic_DNA"/>
</dbReference>
<dbReference type="GO" id="GO:0016020">
    <property type="term" value="C:membrane"/>
    <property type="evidence" value="ECO:0007669"/>
    <property type="project" value="UniProtKB-SubCell"/>
</dbReference>
<evidence type="ECO:0000256" key="5">
    <source>
        <dbReference type="ARBA" id="ARBA00023136"/>
    </source>
</evidence>
<sequence>MQTEAATSGETRIHAEVGGLVGQRVAATLASTVASGESSRAPDEGAVGSSTPTIAEATASAHQTMRQTQIGTGSQLLAGGVAGAVSKTCTAPLARLTILFQVHPYFRGQIFATFDIGRAYAKGLKLKVQGMNANGEKLSRPRILKEASRIVREEGFRAFWKGNGVTIVHRLPYSSVNFFAYEKYKMYLRSMLGIEGKQESLGVGMGTRLVAGGAAGITAASLTYPLDLVRTRLAAQEGFVSKLQGYQFLHYWDKMYFHINWASFGCKGRDQQSRKAD</sequence>
<keyword evidence="3 6" id="KW-0812">Transmembrane</keyword>
<feature type="repeat" description="Solcar" evidence="6">
    <location>
        <begin position="70"/>
        <end position="187"/>
    </location>
</feature>
<keyword evidence="4" id="KW-0677">Repeat</keyword>
<organism evidence="8 9">
    <name type="scientific">Marchantia polymorpha subsp. ruderalis</name>
    <dbReference type="NCBI Taxonomy" id="1480154"/>
    <lineage>
        <taxon>Eukaryota</taxon>
        <taxon>Viridiplantae</taxon>
        <taxon>Streptophyta</taxon>
        <taxon>Embryophyta</taxon>
        <taxon>Marchantiophyta</taxon>
        <taxon>Marchantiopsida</taxon>
        <taxon>Marchantiidae</taxon>
        <taxon>Marchantiales</taxon>
        <taxon>Marchantiaceae</taxon>
        <taxon>Marchantia</taxon>
    </lineage>
</organism>
<dbReference type="InterPro" id="IPR018108">
    <property type="entry name" value="MCP_transmembrane"/>
</dbReference>
<dbReference type="PANTHER" id="PTHR24089">
    <property type="entry name" value="SOLUTE CARRIER FAMILY 25"/>
    <property type="match status" value="1"/>
</dbReference>